<keyword evidence="2" id="KW-1185">Reference proteome</keyword>
<dbReference type="InParanoid" id="G0MQP9"/>
<evidence type="ECO:0000313" key="1">
    <source>
        <dbReference type="EMBL" id="EGT41518.1"/>
    </source>
</evidence>
<evidence type="ECO:0000313" key="2">
    <source>
        <dbReference type="Proteomes" id="UP000008068"/>
    </source>
</evidence>
<dbReference type="Proteomes" id="UP000008068">
    <property type="component" value="Unassembled WGS sequence"/>
</dbReference>
<name>G0MQP9_CAEBE</name>
<organism evidence="2">
    <name type="scientific">Caenorhabditis brenneri</name>
    <name type="common">Nematode worm</name>
    <dbReference type="NCBI Taxonomy" id="135651"/>
    <lineage>
        <taxon>Eukaryota</taxon>
        <taxon>Metazoa</taxon>
        <taxon>Ecdysozoa</taxon>
        <taxon>Nematoda</taxon>
        <taxon>Chromadorea</taxon>
        <taxon>Rhabditida</taxon>
        <taxon>Rhabditina</taxon>
        <taxon>Rhabditomorpha</taxon>
        <taxon>Rhabditoidea</taxon>
        <taxon>Rhabditidae</taxon>
        <taxon>Peloderinae</taxon>
        <taxon>Caenorhabditis</taxon>
    </lineage>
</organism>
<accession>G0MQP9</accession>
<dbReference type="HOGENOM" id="CLU_797481_0_0_1"/>
<reference evidence="2" key="1">
    <citation type="submission" date="2011-07" db="EMBL/GenBank/DDBJ databases">
        <authorList>
            <consortium name="Caenorhabditis brenneri Sequencing and Analysis Consortium"/>
            <person name="Wilson R.K."/>
        </authorList>
    </citation>
    <scope>NUCLEOTIDE SEQUENCE [LARGE SCALE GENOMIC DNA]</scope>
    <source>
        <strain evidence="2">PB2801</strain>
    </source>
</reference>
<proteinExistence type="predicted"/>
<gene>
    <name evidence="1" type="ORF">CAEBREN_13367</name>
</gene>
<dbReference type="AlphaFoldDB" id="G0MQP9"/>
<protein>
    <submittedName>
        <fullName evidence="1">Uncharacterized protein</fullName>
    </submittedName>
</protein>
<sequence length="348" mass="40212">MSSRSSSVESLDRQIENPQERAEFFGRLEVLLQQKDPIVIYSEQESFYDFLNNRFSGNENSELAVFPIAKDEDDMSKRVRLEIWQLLESYNFASRLSALENDGLNFYSLCESLHRSDWTNEIEVGRIQQAYDTSIDKWTTNFKNFNKRLEVIDKRYTGLYHIASHNIDLLNEQCSTLSIGIQMDFEKYQLLAPTLQFLDESNVQLMEIMDRCNNHGALLTISDIDIRSARVVAPELRTSAELIDKIRLFRGTLCEAGGMLHNMDINGNYASSYRYTALAYLKFMENKLVCLLTHVKEILEERGDEIEMANAAQVNALKTDKIEGFSMDLLQFRSLSQKYNFSFCALHA</sequence>
<dbReference type="EMBL" id="GL379807">
    <property type="protein sequence ID" value="EGT41518.1"/>
    <property type="molecule type" value="Genomic_DNA"/>
</dbReference>